<gene>
    <name evidence="1" type="ORF">FB475_3692</name>
</gene>
<dbReference type="AlphaFoldDB" id="A0A542EW12"/>
<protein>
    <submittedName>
        <fullName evidence="1">Uncharacterized protein</fullName>
    </submittedName>
</protein>
<keyword evidence="2" id="KW-1185">Reference proteome</keyword>
<proteinExistence type="predicted"/>
<dbReference type="EMBL" id="VFMM01000001">
    <property type="protein sequence ID" value="TQJ19522.1"/>
    <property type="molecule type" value="Genomic_DNA"/>
</dbReference>
<organism evidence="1 2">
    <name type="scientific">Kribbella jejuensis</name>
    <dbReference type="NCBI Taxonomy" id="236068"/>
    <lineage>
        <taxon>Bacteria</taxon>
        <taxon>Bacillati</taxon>
        <taxon>Actinomycetota</taxon>
        <taxon>Actinomycetes</taxon>
        <taxon>Propionibacteriales</taxon>
        <taxon>Kribbellaceae</taxon>
        <taxon>Kribbella</taxon>
    </lineage>
</organism>
<dbReference type="Proteomes" id="UP000316298">
    <property type="component" value="Unassembled WGS sequence"/>
</dbReference>
<evidence type="ECO:0000313" key="1">
    <source>
        <dbReference type="EMBL" id="TQJ19522.1"/>
    </source>
</evidence>
<reference evidence="1 2" key="1">
    <citation type="submission" date="2019-06" db="EMBL/GenBank/DDBJ databases">
        <title>Sequencing the genomes of 1000 actinobacteria strains.</title>
        <authorList>
            <person name="Klenk H.-P."/>
        </authorList>
    </citation>
    <scope>NUCLEOTIDE SEQUENCE [LARGE SCALE GENOMIC DNA]</scope>
    <source>
        <strain evidence="1 2">DSM 17305</strain>
    </source>
</reference>
<comment type="caution">
    <text evidence="1">The sequence shown here is derived from an EMBL/GenBank/DDBJ whole genome shotgun (WGS) entry which is preliminary data.</text>
</comment>
<evidence type="ECO:0000313" key="2">
    <source>
        <dbReference type="Proteomes" id="UP000316298"/>
    </source>
</evidence>
<accession>A0A542EW12</accession>
<name>A0A542EW12_9ACTN</name>
<sequence length="43" mass="4673">MTFAKRARSERASATVYVTFVRALLLAVLTAGLQAEAGRHELP</sequence>